<evidence type="ECO:0000256" key="4">
    <source>
        <dbReference type="ARBA" id="ARBA00022438"/>
    </source>
</evidence>
<feature type="transmembrane region" description="Helical" evidence="9">
    <location>
        <begin position="617"/>
        <end position="637"/>
    </location>
</feature>
<dbReference type="GO" id="GO:0008239">
    <property type="term" value="F:dipeptidyl-peptidase activity"/>
    <property type="evidence" value="ECO:0007669"/>
    <property type="project" value="UniProtKB-EC"/>
</dbReference>
<proteinExistence type="inferred from homology"/>
<keyword evidence="7" id="KW-0720">Serine protease</keyword>
<keyword evidence="5" id="KW-0645">Protease</keyword>
<dbReference type="Gene3D" id="2.60.120.260">
    <property type="entry name" value="Galactose-binding domain-like"/>
    <property type="match status" value="1"/>
</dbReference>
<dbReference type="InterPro" id="IPR008979">
    <property type="entry name" value="Galactose-bd-like_sf"/>
</dbReference>
<dbReference type="Proteomes" id="UP001519294">
    <property type="component" value="Unassembled WGS sequence"/>
</dbReference>
<dbReference type="EC" id="3.4.14.11" evidence="3"/>
<protein>
    <recommendedName>
        <fullName evidence="3">Xaa-Pro dipeptidyl-peptidase</fullName>
        <ecNumber evidence="3">3.4.14.11</ecNumber>
    </recommendedName>
    <alternativeName>
        <fullName evidence="8">X-prolyl-dipeptidyl aminopeptidase</fullName>
    </alternativeName>
</protein>
<dbReference type="NCBIfam" id="NF003780">
    <property type="entry name" value="PRK05371.1-1"/>
    <property type="match status" value="1"/>
</dbReference>
<keyword evidence="9" id="KW-0812">Transmembrane</keyword>
<dbReference type="InterPro" id="IPR008252">
    <property type="entry name" value="Pept_S15_Xpro"/>
</dbReference>
<evidence type="ECO:0000313" key="11">
    <source>
        <dbReference type="EMBL" id="MBP2258653.1"/>
    </source>
</evidence>
<evidence type="ECO:0000256" key="5">
    <source>
        <dbReference type="ARBA" id="ARBA00022670"/>
    </source>
</evidence>
<keyword evidence="6 11" id="KW-0378">Hydrolase</keyword>
<evidence type="ECO:0000256" key="2">
    <source>
        <dbReference type="ARBA" id="ARBA00010819"/>
    </source>
</evidence>
<evidence type="ECO:0000259" key="10">
    <source>
        <dbReference type="SMART" id="SM00939"/>
    </source>
</evidence>
<dbReference type="RefSeq" id="WP_226371521.1">
    <property type="nucleotide sequence ID" value="NZ_JAGIKX010000031.1"/>
</dbReference>
<gene>
    <name evidence="11" type="ORF">J2Z81_002637</name>
</gene>
<dbReference type="EMBL" id="JAGIKX010000031">
    <property type="protein sequence ID" value="MBP2258653.1"/>
    <property type="molecule type" value="Genomic_DNA"/>
</dbReference>
<sequence>MKKRNSMIALIGFVFVLFIPLLGKSERVKADNTEDAKEIVVKDGMTQEAFSYEEAIVDKVYVETPVDSDEDGEKDRIYVEIMRPKETENGMQVPVIFNMSPYNGGLYYPDYHDVDKELYGGKPASSRNLKDHYFNYFVPRGYAVVTANSIGTEHSDGCPTTGDEKEILAAKTVIDWFNHRAVAYDKDGKEVAADWSTGNVGMIGLSYDGTLANGVATTGVEGLKTIVPINAITNWYDYYRANGAVIAPGGYQGDDADRLARGVLTRDNPDVCKDFMDQIEKDQDRKTGDYNGFWDARNYLKDADQIKASVFLIHGLNDVNVQKKQFAQWWELLKKNEVPRKLWLHQGEHVDPLEVRGEAWLTTLNKWFAYWLYDIENDVMDEAMVEIEHVDQSWEELNEWPRKDAEDKTLYLTNDDRDESIGLSINDVPSDQEKERFIDNASIKASEIIQHPFTDSNNRLAYVSPTLEESVRLSGTPELTIKASVDRSAANLSALLVDYGPDGEEIVTRGWMDPRNRNSLSKSEALIADQPYRFNWEMEPHDYEFKKGHRIGIVLLSSDHAYTKRPEPGTEITVYPEESHINLPLVGNFPGEDIQTASAEDKDHPDNKASGDSVSQVFIYASIILVVIAGFGLIIALRKASKSN</sequence>
<organism evidence="11 12">
    <name type="scientific">Virgibacillus alimentarius</name>
    <dbReference type="NCBI Taxonomy" id="698769"/>
    <lineage>
        <taxon>Bacteria</taxon>
        <taxon>Bacillati</taxon>
        <taxon>Bacillota</taxon>
        <taxon>Bacilli</taxon>
        <taxon>Bacillales</taxon>
        <taxon>Bacillaceae</taxon>
        <taxon>Virgibacillus</taxon>
    </lineage>
</organism>
<dbReference type="NCBIfam" id="TIGR00976">
    <property type="entry name" value="CocE_NonD"/>
    <property type="match status" value="1"/>
</dbReference>
<dbReference type="SMART" id="SM00939">
    <property type="entry name" value="PepX_C"/>
    <property type="match status" value="1"/>
</dbReference>
<evidence type="ECO:0000256" key="8">
    <source>
        <dbReference type="ARBA" id="ARBA00030045"/>
    </source>
</evidence>
<evidence type="ECO:0000256" key="7">
    <source>
        <dbReference type="ARBA" id="ARBA00022825"/>
    </source>
</evidence>
<dbReference type="Gene3D" id="3.40.50.1820">
    <property type="entry name" value="alpha/beta hydrolase"/>
    <property type="match status" value="1"/>
</dbReference>
<dbReference type="Pfam" id="PF08530">
    <property type="entry name" value="PepX_C"/>
    <property type="match status" value="1"/>
</dbReference>
<dbReference type="InterPro" id="IPR005674">
    <property type="entry name" value="CocE/Ser_esterase"/>
</dbReference>
<dbReference type="InterPro" id="IPR013736">
    <property type="entry name" value="Xaa-Pro_dipept_C"/>
</dbReference>
<evidence type="ECO:0000256" key="3">
    <source>
        <dbReference type="ARBA" id="ARBA00012463"/>
    </source>
</evidence>
<keyword evidence="9" id="KW-0472">Membrane</keyword>
<comment type="similarity">
    <text evidence="2">Belongs to the peptidase S15 family.</text>
</comment>
<name>A0ABS4SAW6_9BACI</name>
<comment type="catalytic activity">
    <reaction evidence="1">
        <text>Hydrolyzes Xaa-Pro-|- bonds to release unblocked, N-terminal dipeptides from substrates including Ala-Pro-|-p-nitroanilide and (sequentially) Tyr-Pro-|-Phe-Pro-|-Gly-Pro-|-Ile.</text>
        <dbReference type="EC" id="3.4.14.11"/>
    </reaction>
</comment>
<dbReference type="InterPro" id="IPR000383">
    <property type="entry name" value="Xaa-Pro-like_dom"/>
</dbReference>
<comment type="caution">
    <text evidence="11">The sequence shown here is derived from an EMBL/GenBank/DDBJ whole genome shotgun (WGS) entry which is preliminary data.</text>
</comment>
<dbReference type="SUPFAM" id="SSF53474">
    <property type="entry name" value="alpha/beta-Hydrolases"/>
    <property type="match status" value="1"/>
</dbReference>
<keyword evidence="4" id="KW-0031">Aminopeptidase</keyword>
<evidence type="ECO:0000256" key="1">
    <source>
        <dbReference type="ARBA" id="ARBA00000123"/>
    </source>
</evidence>
<dbReference type="SUPFAM" id="SSF49785">
    <property type="entry name" value="Galactose-binding domain-like"/>
    <property type="match status" value="1"/>
</dbReference>
<evidence type="ECO:0000313" key="12">
    <source>
        <dbReference type="Proteomes" id="UP001519294"/>
    </source>
</evidence>
<evidence type="ECO:0000256" key="9">
    <source>
        <dbReference type="SAM" id="Phobius"/>
    </source>
</evidence>
<dbReference type="PRINTS" id="PR00923">
    <property type="entry name" value="LACTOPTASE"/>
</dbReference>
<evidence type="ECO:0000256" key="6">
    <source>
        <dbReference type="ARBA" id="ARBA00022801"/>
    </source>
</evidence>
<reference evidence="11 12" key="1">
    <citation type="submission" date="2021-03" db="EMBL/GenBank/DDBJ databases">
        <title>Genomic Encyclopedia of Type Strains, Phase IV (KMG-IV): sequencing the most valuable type-strain genomes for metagenomic binning, comparative biology and taxonomic classification.</title>
        <authorList>
            <person name="Goeker M."/>
        </authorList>
    </citation>
    <scope>NUCLEOTIDE SEQUENCE [LARGE SCALE GENOMIC DNA]</scope>
    <source>
        <strain evidence="11 12">DSM 25790</strain>
    </source>
</reference>
<accession>A0ABS4SAW6</accession>
<dbReference type="InterPro" id="IPR029058">
    <property type="entry name" value="AB_hydrolase_fold"/>
</dbReference>
<feature type="domain" description="Xaa-Pro dipeptidyl-peptidase C-terminal" evidence="10">
    <location>
        <begin position="365"/>
        <end position="582"/>
    </location>
</feature>
<dbReference type="Pfam" id="PF02129">
    <property type="entry name" value="Peptidase_S15"/>
    <property type="match status" value="1"/>
</dbReference>
<keyword evidence="12" id="KW-1185">Reference proteome</keyword>
<keyword evidence="9" id="KW-1133">Transmembrane helix</keyword>